<keyword evidence="1" id="KW-0472">Membrane</keyword>
<feature type="domain" description="DUF6535" evidence="2">
    <location>
        <begin position="29"/>
        <end position="196"/>
    </location>
</feature>
<feature type="transmembrane region" description="Helical" evidence="1">
    <location>
        <begin position="171"/>
        <end position="194"/>
    </location>
</feature>
<feature type="transmembrane region" description="Helical" evidence="1">
    <location>
        <begin position="114"/>
        <end position="133"/>
    </location>
</feature>
<feature type="transmembrane region" description="Helical" evidence="1">
    <location>
        <begin position="53"/>
        <end position="70"/>
    </location>
</feature>
<dbReference type="EMBL" id="JACAZI010000014">
    <property type="protein sequence ID" value="KAF7344698.1"/>
    <property type="molecule type" value="Genomic_DNA"/>
</dbReference>
<protein>
    <recommendedName>
        <fullName evidence="2">DUF6535 domain-containing protein</fullName>
    </recommendedName>
</protein>
<dbReference type="InterPro" id="IPR045338">
    <property type="entry name" value="DUF6535"/>
</dbReference>
<name>A0A8H7CRD4_9AGAR</name>
<evidence type="ECO:0000256" key="1">
    <source>
        <dbReference type="SAM" id="Phobius"/>
    </source>
</evidence>
<evidence type="ECO:0000259" key="2">
    <source>
        <dbReference type="Pfam" id="PF20153"/>
    </source>
</evidence>
<dbReference type="Pfam" id="PF20153">
    <property type="entry name" value="DUF6535"/>
    <property type="match status" value="1"/>
</dbReference>
<comment type="caution">
    <text evidence="3">The sequence shown here is derived from an EMBL/GenBank/DDBJ whole genome shotgun (WGS) entry which is preliminary data.</text>
</comment>
<evidence type="ECO:0000313" key="4">
    <source>
        <dbReference type="Proteomes" id="UP000620124"/>
    </source>
</evidence>
<dbReference type="OrthoDB" id="3235960at2759"/>
<dbReference type="AlphaFoldDB" id="A0A8H7CRD4"/>
<evidence type="ECO:0000313" key="3">
    <source>
        <dbReference type="EMBL" id="KAF7344698.1"/>
    </source>
</evidence>
<keyword evidence="1" id="KW-0812">Transmembrane</keyword>
<dbReference type="Proteomes" id="UP000620124">
    <property type="component" value="Unassembled WGS sequence"/>
</dbReference>
<accession>A0A8H7CRD4</accession>
<keyword evidence="4" id="KW-1185">Reference proteome</keyword>
<gene>
    <name evidence="3" type="ORF">MVEN_01630200</name>
</gene>
<reference evidence="3" key="1">
    <citation type="submission" date="2020-05" db="EMBL/GenBank/DDBJ databases">
        <title>Mycena genomes resolve the evolution of fungal bioluminescence.</title>
        <authorList>
            <person name="Tsai I.J."/>
        </authorList>
    </citation>
    <scope>NUCLEOTIDE SEQUENCE</scope>
    <source>
        <strain evidence="3">CCC161011</strain>
    </source>
</reference>
<proteinExistence type="predicted"/>
<keyword evidence="1" id="KW-1133">Transmembrane helix</keyword>
<feature type="transmembrane region" description="Helical" evidence="1">
    <location>
        <begin position="200"/>
        <end position="223"/>
    </location>
</feature>
<sequence length="593" mass="67744">MNVEQRGNAALQGKRVMDPGDDAAAAKLWAVYISEAEKYDKGLVESWKSDMQGMLIFAGLFLASLTVFLIESYKTLNADSGDATQLEASASWSIFPSPLPLSFTPTTASVVCNALWFISLGLSLTCALIATLLDQWARDFLHHSEIRSVPLIRARIFSYLYYGLKRFNMHAVVEIIPLLLHASLLLFFSGLVAFLIPVNIIMTIISAFILLAVTVTYSILTLLPLRYLDCPYRIPLSGGFWRLFQSYRKICTYSTPESNPLSDETMAEMIARCAVVDLAERAIRDGRALIWTVKSLSDDSELEPFVEGLPDVLWGSTAPEDGGPSFWESSRPSGQCYSYTHHVRELVNDPDVSLCDHIKSYMRSCDTDLLSSEARTCRLITSYKALWAIATLFHSKRFPVQRPLDFSQWKRFFKMEENSEILHYSLSEALMQWNFVGAVEPRLVELLDYLAKCRIDIEQGHKPDRRPIVSILKQVCWHSDYWIQMLQSRLTLEMISGIESLINYIQSNIRFNYLRFTVGLDCEPYRWRETLDLVSLPSFKFPKDKQPLGQTLDAIVQNQIQNRNTNNFDWIDTIIGDLYFSYTELFRSNRQGV</sequence>
<organism evidence="3 4">
    <name type="scientific">Mycena venus</name>
    <dbReference type="NCBI Taxonomy" id="2733690"/>
    <lineage>
        <taxon>Eukaryota</taxon>
        <taxon>Fungi</taxon>
        <taxon>Dikarya</taxon>
        <taxon>Basidiomycota</taxon>
        <taxon>Agaricomycotina</taxon>
        <taxon>Agaricomycetes</taxon>
        <taxon>Agaricomycetidae</taxon>
        <taxon>Agaricales</taxon>
        <taxon>Marasmiineae</taxon>
        <taxon>Mycenaceae</taxon>
        <taxon>Mycena</taxon>
    </lineage>
</organism>